<keyword evidence="4" id="KW-1185">Reference proteome</keyword>
<comment type="similarity">
    <text evidence="1">Belongs to the tryptophan dimethylallyltransferase family.</text>
</comment>
<dbReference type="AlphaFoldDB" id="A0A1V6NNI9"/>
<dbReference type="InterPro" id="IPR033964">
    <property type="entry name" value="ABBA"/>
</dbReference>
<dbReference type="CDD" id="cd13929">
    <property type="entry name" value="PT-DMATS_CymD"/>
    <property type="match status" value="1"/>
</dbReference>
<evidence type="ECO:0000256" key="2">
    <source>
        <dbReference type="ARBA" id="ARBA00022679"/>
    </source>
</evidence>
<dbReference type="InterPro" id="IPR017795">
    <property type="entry name" value="ABBA_NscD-like"/>
</dbReference>
<dbReference type="OrthoDB" id="5392033at2759"/>
<keyword evidence="2" id="KW-0808">Transferase</keyword>
<dbReference type="GO" id="GO:0009820">
    <property type="term" value="P:alkaloid metabolic process"/>
    <property type="evidence" value="ECO:0007669"/>
    <property type="project" value="InterPro"/>
</dbReference>
<name>A0A1V6NNI9_PENPO</name>
<dbReference type="EMBL" id="MDYM01000005">
    <property type="protein sequence ID" value="OQD66210.1"/>
    <property type="molecule type" value="Genomic_DNA"/>
</dbReference>
<accession>A0A1V6NNI9</accession>
<organism evidence="3 4">
    <name type="scientific">Penicillium polonicum</name>
    <dbReference type="NCBI Taxonomy" id="60169"/>
    <lineage>
        <taxon>Eukaryota</taxon>
        <taxon>Fungi</taxon>
        <taxon>Dikarya</taxon>
        <taxon>Ascomycota</taxon>
        <taxon>Pezizomycotina</taxon>
        <taxon>Eurotiomycetes</taxon>
        <taxon>Eurotiomycetidae</taxon>
        <taxon>Eurotiales</taxon>
        <taxon>Aspergillaceae</taxon>
        <taxon>Penicillium</taxon>
    </lineage>
</organism>
<dbReference type="STRING" id="60169.A0A1V6NNI9"/>
<dbReference type="Pfam" id="PF11991">
    <property type="entry name" value="Trp_DMAT"/>
    <property type="match status" value="1"/>
</dbReference>
<proteinExistence type="inferred from homology"/>
<dbReference type="GO" id="GO:0016765">
    <property type="term" value="F:transferase activity, transferring alkyl or aryl (other than methyl) groups"/>
    <property type="evidence" value="ECO:0007669"/>
    <property type="project" value="InterPro"/>
</dbReference>
<reference evidence="4" key="1">
    <citation type="journal article" date="2017" name="Nat. Microbiol.">
        <title>Global analysis of biosynthetic gene clusters reveals vast potential of secondary metabolite production in Penicillium species.</title>
        <authorList>
            <person name="Nielsen J.C."/>
            <person name="Grijseels S."/>
            <person name="Prigent S."/>
            <person name="Ji B."/>
            <person name="Dainat J."/>
            <person name="Nielsen K.F."/>
            <person name="Frisvad J.C."/>
            <person name="Workman M."/>
            <person name="Nielsen J."/>
        </authorList>
    </citation>
    <scope>NUCLEOTIDE SEQUENCE [LARGE SCALE GENOMIC DNA]</scope>
    <source>
        <strain evidence="4">IBT 4502</strain>
    </source>
</reference>
<dbReference type="SFLD" id="SFLDS00036">
    <property type="entry name" value="Aromatic_Prenyltransferase"/>
    <property type="match status" value="1"/>
</dbReference>
<sequence length="256" mass="29124">MAGRGQYALAVELWKSGINAKAYFFPHMKSLATGNAPGKLYLDSIEKLRLPGLKEPVHHLREVLGLNNDGIPADKDVTVVLLGCDLSAPDQSRMKFYVTDQMVTWDRVADIWTLRGRLLEDPQCGNGLTLLRKLWDLLMVPEGHRGNVWPDLAFGTPPSPDYRAVMMANWTLSPTKKFPDPQIYFLTFGMSDTVVMDALITFYEMVGWMDLARTYRDKVTSYYPELDLTKTNYVHSGISFSYRNSKPYVSVYYSPF</sequence>
<protein>
    <submittedName>
        <fullName evidence="3">Uncharacterized protein</fullName>
    </submittedName>
</protein>
<dbReference type="PANTHER" id="PTHR40627:SF3">
    <property type="entry name" value="PRENYLTRANSFERASE ASQH2-RELATED"/>
    <property type="match status" value="1"/>
</dbReference>
<dbReference type="NCBIfam" id="TIGR03429">
    <property type="entry name" value="arom_pren_DMATS"/>
    <property type="match status" value="1"/>
</dbReference>
<evidence type="ECO:0000256" key="1">
    <source>
        <dbReference type="ARBA" id="ARBA00010209"/>
    </source>
</evidence>
<dbReference type="PANTHER" id="PTHR40627">
    <property type="entry name" value="INDOLE PRENYLTRANSFERASE TDIB-RELATED"/>
    <property type="match status" value="1"/>
</dbReference>
<comment type="caution">
    <text evidence="3">The sequence shown here is derived from an EMBL/GenBank/DDBJ whole genome shotgun (WGS) entry which is preliminary data.</text>
</comment>
<gene>
    <name evidence="3" type="ORF">PENPOL_c005G10058</name>
</gene>
<dbReference type="Proteomes" id="UP000191408">
    <property type="component" value="Unassembled WGS sequence"/>
</dbReference>
<evidence type="ECO:0000313" key="3">
    <source>
        <dbReference type="EMBL" id="OQD66210.1"/>
    </source>
</evidence>
<evidence type="ECO:0000313" key="4">
    <source>
        <dbReference type="Proteomes" id="UP000191408"/>
    </source>
</evidence>